<name>A0A0R2DF57_9LACO</name>
<dbReference type="AlphaFoldDB" id="A0A0R2DF57"/>
<accession>A0A0R2DF57</accession>
<evidence type="ECO:0000313" key="3">
    <source>
        <dbReference type="Proteomes" id="UP000051589"/>
    </source>
</evidence>
<reference evidence="2 3" key="1">
    <citation type="journal article" date="2015" name="Genome Announc.">
        <title>Expanding the biotechnology potential of lactobacilli through comparative genomics of 213 strains and associated genera.</title>
        <authorList>
            <person name="Sun Z."/>
            <person name="Harris H.M."/>
            <person name="McCann A."/>
            <person name="Guo C."/>
            <person name="Argimon S."/>
            <person name="Zhang W."/>
            <person name="Yang X."/>
            <person name="Jeffery I.B."/>
            <person name="Cooney J.C."/>
            <person name="Kagawa T.F."/>
            <person name="Liu W."/>
            <person name="Song Y."/>
            <person name="Salvetti E."/>
            <person name="Wrobel A."/>
            <person name="Rasinkangas P."/>
            <person name="Parkhill J."/>
            <person name="Rea M.C."/>
            <person name="O'Sullivan O."/>
            <person name="Ritari J."/>
            <person name="Douillard F.P."/>
            <person name="Paul Ross R."/>
            <person name="Yang R."/>
            <person name="Briner A.E."/>
            <person name="Felis G.E."/>
            <person name="de Vos W.M."/>
            <person name="Barrangou R."/>
            <person name="Klaenhammer T.R."/>
            <person name="Caufield P.W."/>
            <person name="Cui Y."/>
            <person name="Zhang H."/>
            <person name="O'Toole P.W."/>
        </authorList>
    </citation>
    <scope>NUCLEOTIDE SEQUENCE [LARGE SCALE GENOMIC DNA]</scope>
    <source>
        <strain evidence="2 3">DSM 21775</strain>
    </source>
</reference>
<proteinExistence type="predicted"/>
<comment type="caution">
    <text evidence="2">The sequence shown here is derived from an EMBL/GenBank/DDBJ whole genome shotgun (WGS) entry which is preliminary data.</text>
</comment>
<dbReference type="Proteomes" id="UP000051589">
    <property type="component" value="Unassembled WGS sequence"/>
</dbReference>
<evidence type="ECO:0000313" key="2">
    <source>
        <dbReference type="EMBL" id="KRN02657.1"/>
    </source>
</evidence>
<dbReference type="PATRIC" id="fig|1423803.3.peg.1700"/>
<keyword evidence="3" id="KW-1185">Reference proteome</keyword>
<evidence type="ECO:0008006" key="4">
    <source>
        <dbReference type="Google" id="ProtNLM"/>
    </source>
</evidence>
<protein>
    <recommendedName>
        <fullName evidence="4">Surface layer protein A domain-containing protein</fullName>
    </recommendedName>
</protein>
<dbReference type="OrthoDB" id="2287947at2"/>
<gene>
    <name evidence="2" type="ORF">FD13_GL001648</name>
</gene>
<keyword evidence="1" id="KW-0732">Signal</keyword>
<organism evidence="2 3">
    <name type="scientific">Levilactobacillus senmaizukei DSM 21775 = NBRC 103853</name>
    <dbReference type="NCBI Taxonomy" id="1423803"/>
    <lineage>
        <taxon>Bacteria</taxon>
        <taxon>Bacillati</taxon>
        <taxon>Bacillota</taxon>
        <taxon>Bacilli</taxon>
        <taxon>Lactobacillales</taxon>
        <taxon>Lactobacillaceae</taxon>
        <taxon>Levilactobacillus</taxon>
    </lineage>
</organism>
<sequence>MFKKAILLGTLAVLGTAGGMTLNTQDVVAKAYRSPKTLKGFKYTHTTPKRSRGTWYNWDKDVGASKIIVKKHQVKKYYRFHKHGKWRYEQTLTGKKLYVYRQKQNHKQMFGFYAAYEDDFSFYYTGTRKLKGKKVKYMSLAGLYTYYKSWKYAIK</sequence>
<dbReference type="EMBL" id="AYZH01000005">
    <property type="protein sequence ID" value="KRN02657.1"/>
    <property type="molecule type" value="Genomic_DNA"/>
</dbReference>
<feature type="signal peptide" evidence="1">
    <location>
        <begin position="1"/>
        <end position="19"/>
    </location>
</feature>
<feature type="chain" id="PRO_5038368816" description="Surface layer protein A domain-containing protein" evidence="1">
    <location>
        <begin position="20"/>
        <end position="155"/>
    </location>
</feature>
<dbReference type="STRING" id="1423803.FD13_GL001648"/>
<evidence type="ECO:0000256" key="1">
    <source>
        <dbReference type="SAM" id="SignalP"/>
    </source>
</evidence>
<dbReference type="RefSeq" id="WP_061776126.1">
    <property type="nucleotide sequence ID" value="NZ_AYZH01000005.1"/>
</dbReference>